<name>W0RBV6_9BACT</name>
<keyword evidence="3" id="KW-1185">Reference proteome</keyword>
<feature type="domain" description="DUF5916" evidence="1">
    <location>
        <begin position="5"/>
        <end position="88"/>
    </location>
</feature>
<dbReference type="InterPro" id="IPR045670">
    <property type="entry name" value="DUF5916"/>
</dbReference>
<dbReference type="Proteomes" id="UP000019151">
    <property type="component" value="Chromosome"/>
</dbReference>
<gene>
    <name evidence="2" type="ORF">J421_1047</name>
</gene>
<dbReference type="EMBL" id="CP007128">
    <property type="protein sequence ID" value="AHG88584.1"/>
    <property type="molecule type" value="Genomic_DNA"/>
</dbReference>
<dbReference type="OrthoDB" id="9786766at2"/>
<organism evidence="2 3">
    <name type="scientific">Gemmatirosa kalamazoonensis</name>
    <dbReference type="NCBI Taxonomy" id="861299"/>
    <lineage>
        <taxon>Bacteria</taxon>
        <taxon>Pseudomonadati</taxon>
        <taxon>Gemmatimonadota</taxon>
        <taxon>Gemmatimonadia</taxon>
        <taxon>Gemmatimonadales</taxon>
        <taxon>Gemmatimonadaceae</taxon>
        <taxon>Gemmatirosa</taxon>
    </lineage>
</organism>
<dbReference type="KEGG" id="gba:J421_1047"/>
<sequence length="90" mass="10271">MSSYRVDPDGAGPAQPFAFGNPDFNFRSLRGTAVLRWEYRPGATLFAVWTQSREGSAAFGDFDFGRERSALFRERPTNVFQVKVNYWIGR</sequence>
<dbReference type="Pfam" id="PF19313">
    <property type="entry name" value="DUF5916"/>
    <property type="match status" value="1"/>
</dbReference>
<evidence type="ECO:0000313" key="3">
    <source>
        <dbReference type="Proteomes" id="UP000019151"/>
    </source>
</evidence>
<reference evidence="2 3" key="1">
    <citation type="journal article" date="2014" name="Genome Announc.">
        <title>Genome Sequence and Methylome of Soil Bacterium Gemmatirosa kalamazoonensis KBS708T, a Member of the Rarely Cultivated Gemmatimonadetes Phylum.</title>
        <authorList>
            <person name="Debruyn J.M."/>
            <person name="Radosevich M."/>
            <person name="Wommack K.E."/>
            <person name="Polson S.W."/>
            <person name="Hauser L.J."/>
            <person name="Fawaz M.N."/>
            <person name="Korlach J."/>
            <person name="Tsai Y.C."/>
        </authorList>
    </citation>
    <scope>NUCLEOTIDE SEQUENCE [LARGE SCALE GENOMIC DNA]</scope>
    <source>
        <strain evidence="2 3">KBS708</strain>
    </source>
</reference>
<accession>W0RBV6</accession>
<dbReference type="HOGENOM" id="CLU_2436590_0_0_0"/>
<dbReference type="AlphaFoldDB" id="W0RBV6"/>
<evidence type="ECO:0000313" key="2">
    <source>
        <dbReference type="EMBL" id="AHG88584.1"/>
    </source>
</evidence>
<dbReference type="STRING" id="861299.J421_1047"/>
<dbReference type="RefSeq" id="WP_025410116.1">
    <property type="nucleotide sequence ID" value="NZ_CP007128.1"/>
</dbReference>
<dbReference type="InParanoid" id="W0RBV6"/>
<proteinExistence type="predicted"/>
<evidence type="ECO:0000259" key="1">
    <source>
        <dbReference type="Pfam" id="PF19313"/>
    </source>
</evidence>
<protein>
    <submittedName>
        <fullName evidence="2">Secreted protein</fullName>
    </submittedName>
</protein>